<dbReference type="InterPro" id="IPR002925">
    <property type="entry name" value="Dienelactn_hydro"/>
</dbReference>
<reference evidence="5" key="1">
    <citation type="submission" date="2015-05" db="EMBL/GenBank/DDBJ databases">
        <title>Permanent draft genome of Rhodopirellula islandicus K833.</title>
        <authorList>
            <person name="Kizina J."/>
            <person name="Richter M."/>
            <person name="Glockner F.O."/>
            <person name="Harder J."/>
        </authorList>
    </citation>
    <scope>NUCLEOTIDE SEQUENCE [LARGE SCALE GENOMIC DNA]</scope>
    <source>
        <strain evidence="5">K833</strain>
    </source>
</reference>
<keyword evidence="6" id="KW-1185">Reference proteome</keyword>
<keyword evidence="2" id="KW-0378">Hydrolase</keyword>
<dbReference type="SUPFAM" id="SSF53474">
    <property type="entry name" value="alpha/beta-Hydrolases"/>
    <property type="match status" value="1"/>
</dbReference>
<dbReference type="OrthoDB" id="9815425at2"/>
<comment type="similarity">
    <text evidence="1">Belongs to the 'GDXG' lipolytic enzyme family.</text>
</comment>
<proteinExistence type="inferred from homology"/>
<feature type="domain" description="BD-FAE-like" evidence="4">
    <location>
        <begin position="74"/>
        <end position="175"/>
    </location>
</feature>
<dbReference type="RefSeq" id="WP_047815975.1">
    <property type="nucleotide sequence ID" value="NZ_LECT01000040.1"/>
</dbReference>
<comment type="caution">
    <text evidence="5">The sequence shown here is derived from an EMBL/GenBank/DDBJ whole genome shotgun (WGS) entry which is preliminary data.</text>
</comment>
<accession>A0A0J1B8K5</accession>
<evidence type="ECO:0000256" key="1">
    <source>
        <dbReference type="ARBA" id="ARBA00010515"/>
    </source>
</evidence>
<dbReference type="PATRIC" id="fig|595434.4.peg.4549"/>
<evidence type="ECO:0000259" key="4">
    <source>
        <dbReference type="Pfam" id="PF20434"/>
    </source>
</evidence>
<gene>
    <name evidence="5" type="ORF">RISK_004789</name>
</gene>
<dbReference type="Pfam" id="PF20434">
    <property type="entry name" value="BD-FAE"/>
    <property type="match status" value="1"/>
</dbReference>
<evidence type="ECO:0000313" key="6">
    <source>
        <dbReference type="Proteomes" id="UP000036367"/>
    </source>
</evidence>
<sequence>MSHRRSFAFVFAAAFTFQSIGVGDFVSAADATRDAGPSSEVVEEQFVYKTVSDESSGKTTKLFVDWTRPADWSAEDSRPAVVFFHGGGWTGGKPGQFASHSKELAERGMVCFRVKYRLLDKESKTPPDTCVEDASDAFRSIRANASKFGIDPKRMATGGGSAGGHLAAYLGMMEDQVVSGVSRKPAAMLLFNPVYDNGPGGWGTARVGDDYAKYSPAHNITKDDPPSIVFLGTNDNLIPVATGERFRDRCEEVGVRSELHLYEGQPHGFFNAKKTDGGGKIYRDTMEKTFAFLESLDWID</sequence>
<dbReference type="AlphaFoldDB" id="A0A0J1B8K5"/>
<evidence type="ECO:0000313" key="5">
    <source>
        <dbReference type="EMBL" id="KLU03160.1"/>
    </source>
</evidence>
<protein>
    <submittedName>
        <fullName evidence="5">Lipase/esterase</fullName>
    </submittedName>
</protein>
<name>A0A0J1B8K5_RHOIS</name>
<feature type="domain" description="Dienelactone hydrolase" evidence="3">
    <location>
        <begin position="215"/>
        <end position="292"/>
    </location>
</feature>
<dbReference type="STRING" id="595434.RISK_004789"/>
<dbReference type="Proteomes" id="UP000036367">
    <property type="component" value="Unassembled WGS sequence"/>
</dbReference>
<dbReference type="PANTHER" id="PTHR48081:SF30">
    <property type="entry name" value="ACETYL-HYDROLASE LIPR-RELATED"/>
    <property type="match status" value="1"/>
</dbReference>
<dbReference type="EMBL" id="LECT01000040">
    <property type="protein sequence ID" value="KLU03160.1"/>
    <property type="molecule type" value="Genomic_DNA"/>
</dbReference>
<dbReference type="GO" id="GO:0004806">
    <property type="term" value="F:triacylglycerol lipase activity"/>
    <property type="evidence" value="ECO:0007669"/>
    <property type="project" value="TreeGrafter"/>
</dbReference>
<dbReference type="Pfam" id="PF01738">
    <property type="entry name" value="DLH"/>
    <property type="match status" value="1"/>
</dbReference>
<organism evidence="5 6">
    <name type="scientific">Rhodopirellula islandica</name>
    <dbReference type="NCBI Taxonomy" id="595434"/>
    <lineage>
        <taxon>Bacteria</taxon>
        <taxon>Pseudomonadati</taxon>
        <taxon>Planctomycetota</taxon>
        <taxon>Planctomycetia</taxon>
        <taxon>Pirellulales</taxon>
        <taxon>Pirellulaceae</taxon>
        <taxon>Rhodopirellula</taxon>
    </lineage>
</organism>
<evidence type="ECO:0000259" key="3">
    <source>
        <dbReference type="Pfam" id="PF01738"/>
    </source>
</evidence>
<dbReference type="PANTHER" id="PTHR48081">
    <property type="entry name" value="AB HYDROLASE SUPERFAMILY PROTEIN C4A8.06C"/>
    <property type="match status" value="1"/>
</dbReference>
<dbReference type="InterPro" id="IPR050300">
    <property type="entry name" value="GDXG_lipolytic_enzyme"/>
</dbReference>
<dbReference type="InterPro" id="IPR029058">
    <property type="entry name" value="AB_hydrolase_fold"/>
</dbReference>
<dbReference type="Gene3D" id="3.40.50.1820">
    <property type="entry name" value="alpha/beta hydrolase"/>
    <property type="match status" value="1"/>
</dbReference>
<evidence type="ECO:0000256" key="2">
    <source>
        <dbReference type="ARBA" id="ARBA00022801"/>
    </source>
</evidence>
<dbReference type="InterPro" id="IPR049492">
    <property type="entry name" value="BD-FAE-like_dom"/>
</dbReference>